<dbReference type="EMBL" id="CP010310">
    <property type="protein sequence ID" value="AJC21072.1"/>
    <property type="molecule type" value="Genomic_DNA"/>
</dbReference>
<dbReference type="EMBL" id="UGSJ01000001">
    <property type="protein sequence ID" value="SUA90276.1"/>
    <property type="molecule type" value="Genomic_DNA"/>
</dbReference>
<reference evidence="2 4" key="3">
    <citation type="submission" date="2018-06" db="EMBL/GenBank/DDBJ databases">
        <authorList>
            <consortium name="Pathogen Informatics"/>
            <person name="Doyle S."/>
        </authorList>
    </citation>
    <scope>NUCLEOTIDE SEQUENCE [LARGE SCALE GENOMIC DNA]</scope>
    <source>
        <strain evidence="2 4">NCTC13159</strain>
    </source>
</reference>
<organism evidence="2 4">
    <name type="scientific">Pandoraea pulmonicola</name>
    <dbReference type="NCBI Taxonomy" id="93221"/>
    <lineage>
        <taxon>Bacteria</taxon>
        <taxon>Pseudomonadati</taxon>
        <taxon>Pseudomonadota</taxon>
        <taxon>Betaproteobacteria</taxon>
        <taxon>Burkholderiales</taxon>
        <taxon>Burkholderiaceae</taxon>
        <taxon>Pandoraea</taxon>
    </lineage>
</organism>
<evidence type="ECO:0000313" key="3">
    <source>
        <dbReference type="Proteomes" id="UP000035086"/>
    </source>
</evidence>
<sequence length="164" mass="18218">MSKLSKTLFLSCVILMASIQVSATLLIWTAWPITSFDVFGRAPKEIWILKAVITNDQGDEEAVDPGQTLPVEFFKARSIYARTFLGAASPAERDGFARRLLGRLNKPNWVGVDETFPPLNIAKPTGLRVEAWELDADHLDSGGELAILRRRLIYQLLPQPASPN</sequence>
<protein>
    <submittedName>
        <fullName evidence="2">Uncharacterized protein</fullName>
    </submittedName>
</protein>
<dbReference type="Proteomes" id="UP000254589">
    <property type="component" value="Unassembled WGS sequence"/>
</dbReference>
<gene>
    <name evidence="2" type="ORF">NCTC13159_01759</name>
    <name evidence="1" type="ORF">RO07_12460</name>
</gene>
<proteinExistence type="predicted"/>
<dbReference type="KEGG" id="ppul:RO07_12460"/>
<evidence type="ECO:0000313" key="4">
    <source>
        <dbReference type="Proteomes" id="UP000254589"/>
    </source>
</evidence>
<keyword evidence="3" id="KW-1185">Reference proteome</keyword>
<evidence type="ECO:0000313" key="1">
    <source>
        <dbReference type="EMBL" id="AJC21072.1"/>
    </source>
</evidence>
<name>A0AAJ5D012_PANPU</name>
<dbReference type="Proteomes" id="UP000035086">
    <property type="component" value="Chromosome"/>
</dbReference>
<reference evidence="3" key="1">
    <citation type="submission" date="2014-12" db="EMBL/GenBank/DDBJ databases">
        <title>Complete Genome Sequencing of Pandoraea pulmonicola DSM 16583.</title>
        <authorList>
            <person name="Chan K.-G."/>
        </authorList>
    </citation>
    <scope>NUCLEOTIDE SEQUENCE [LARGE SCALE GENOMIC DNA]</scope>
    <source>
        <strain evidence="3">DSM 16583</strain>
    </source>
</reference>
<reference evidence="1" key="2">
    <citation type="submission" date="2016-11" db="EMBL/GenBank/DDBJ databases">
        <title>Complete Genome Sequencing of Pandoraea pulmonicola DSM 16583.</title>
        <authorList>
            <person name="Chan K.-G."/>
        </authorList>
    </citation>
    <scope>NUCLEOTIDE SEQUENCE</scope>
    <source>
        <strain evidence="1">DSM 16583</strain>
    </source>
</reference>
<dbReference type="RefSeq" id="WP_039408217.1">
    <property type="nucleotide sequence ID" value="NZ_CP010310.2"/>
</dbReference>
<evidence type="ECO:0000313" key="2">
    <source>
        <dbReference type="EMBL" id="SUA90276.1"/>
    </source>
</evidence>
<accession>A0AAJ5D012</accession>
<dbReference type="AlphaFoldDB" id="A0AAJ5D012"/>